<dbReference type="Gene3D" id="1.20.58.340">
    <property type="entry name" value="Magnesium transport protein CorA, transmembrane region"/>
    <property type="match status" value="1"/>
</dbReference>
<dbReference type="KEGG" id="glz:GLAREA_09367"/>
<dbReference type="Proteomes" id="UP000016922">
    <property type="component" value="Unassembled WGS sequence"/>
</dbReference>
<keyword evidence="3" id="KW-1185">Reference proteome</keyword>
<dbReference type="AlphaFoldDB" id="S3CP50"/>
<feature type="transmembrane region" description="Helical" evidence="1">
    <location>
        <begin position="419"/>
        <end position="440"/>
    </location>
</feature>
<organism evidence="2 3">
    <name type="scientific">Glarea lozoyensis (strain ATCC 20868 / MF5171)</name>
    <dbReference type="NCBI Taxonomy" id="1116229"/>
    <lineage>
        <taxon>Eukaryota</taxon>
        <taxon>Fungi</taxon>
        <taxon>Dikarya</taxon>
        <taxon>Ascomycota</taxon>
        <taxon>Pezizomycotina</taxon>
        <taxon>Leotiomycetes</taxon>
        <taxon>Helotiales</taxon>
        <taxon>Helotiaceae</taxon>
        <taxon>Glarea</taxon>
    </lineage>
</organism>
<dbReference type="eggNOG" id="ENOG502SS3N">
    <property type="taxonomic scope" value="Eukaryota"/>
</dbReference>
<name>S3CP50_GLAL2</name>
<reference evidence="2 3" key="1">
    <citation type="journal article" date="2013" name="BMC Genomics">
        <title>Genomics-driven discovery of the pneumocandin biosynthetic gene cluster in the fungus Glarea lozoyensis.</title>
        <authorList>
            <person name="Chen L."/>
            <person name="Yue Q."/>
            <person name="Zhang X."/>
            <person name="Xiang M."/>
            <person name="Wang C."/>
            <person name="Li S."/>
            <person name="Che Y."/>
            <person name="Ortiz-Lopez F.J."/>
            <person name="Bills G.F."/>
            <person name="Liu X."/>
            <person name="An Z."/>
        </authorList>
    </citation>
    <scope>NUCLEOTIDE SEQUENCE [LARGE SCALE GENOMIC DNA]</scope>
    <source>
        <strain evidence="3">ATCC 20868 / MF5171</strain>
    </source>
</reference>
<dbReference type="HOGENOM" id="CLU_042086_0_0_1"/>
<dbReference type="GeneID" id="19468415"/>
<keyword evidence="1" id="KW-0812">Transmembrane</keyword>
<feature type="transmembrane region" description="Helical" evidence="1">
    <location>
        <begin position="380"/>
        <end position="399"/>
    </location>
</feature>
<dbReference type="EMBL" id="KE145368">
    <property type="protein sequence ID" value="EPE28247.1"/>
    <property type="molecule type" value="Genomic_DNA"/>
</dbReference>
<sequence>MDDLIFKETVAQCKSVTENTTCLEIFSYSDQRLNTVTEEPIDPETRLFSSFLERKDGFSPSHLPKEVTVLGGLRMIVQENANHPQGFLPSMITMGFDAYISMFDKFRLPKKAIESSAATGLLFWFDMYHEKNNCFLQMLYRKSFSNNNGTTNCFEIILSHDFASRITSGFCRAQSNSVQKPTLSLSLTMLKKCVTEISHPLMFPLIHSAHDLDDAETKQRKTEIWLREHAETTLMQRQTSRRKTFTEDEHADLDAINRDLASCQRRILWIVSLARRGLSESFQEASELFFQTFCESSTDAKKTRMLMLHRSVMSRLGFHKRRWAGAVAGAENTMHRLEIQRTVLHSLMTQNDSRLNLRMAREQKKLAQTAKRDSDAVRGLTLLGLIFIPGSYIASIFSTSFFDFKDAATWDAVVSPRFWIFWAVNVPVTLLILGTWYLWVMRRDGRYEEFGEEGKREE</sequence>
<evidence type="ECO:0000256" key="1">
    <source>
        <dbReference type="SAM" id="Phobius"/>
    </source>
</evidence>
<dbReference type="OrthoDB" id="2830640at2759"/>
<evidence type="ECO:0000313" key="3">
    <source>
        <dbReference type="Proteomes" id="UP000016922"/>
    </source>
</evidence>
<dbReference type="OMA" id="VECHARM"/>
<evidence type="ECO:0008006" key="4">
    <source>
        <dbReference type="Google" id="ProtNLM"/>
    </source>
</evidence>
<protein>
    <recommendedName>
        <fullName evidence="4">Magnesium transport protein CorA, transmembrane region</fullName>
    </recommendedName>
</protein>
<proteinExistence type="predicted"/>
<keyword evidence="1" id="KW-1133">Transmembrane helix</keyword>
<gene>
    <name evidence="2" type="ORF">GLAREA_09367</name>
</gene>
<keyword evidence="1" id="KW-0472">Membrane</keyword>
<dbReference type="RefSeq" id="XP_008084155.1">
    <property type="nucleotide sequence ID" value="XM_008085964.1"/>
</dbReference>
<evidence type="ECO:0000313" key="2">
    <source>
        <dbReference type="EMBL" id="EPE28247.1"/>
    </source>
</evidence>
<accession>S3CP50</accession>